<feature type="transmembrane region" description="Helical" evidence="1">
    <location>
        <begin position="284"/>
        <end position="303"/>
    </location>
</feature>
<feature type="transmembrane region" description="Helical" evidence="1">
    <location>
        <begin position="310"/>
        <end position="330"/>
    </location>
</feature>
<feature type="transmembrane region" description="Helical" evidence="1">
    <location>
        <begin position="201"/>
        <end position="225"/>
    </location>
</feature>
<keyword evidence="1" id="KW-1133">Transmembrane helix</keyword>
<sequence length="379" mass="40586">MLRNWLRFNWQELSGSFGDLGTDLPLLVGIIMAAQLDSASVFTVFGIAQILTGVIYGLPMPMQPLKAMAVIVITQKLSGPILWAGGWMVGTMMLVLTLTGILTQLARWIPQPVVRGCQLGLGLSLASVALKTYLPRGDAFGYLLGAIGFLILLLLPKERGVPAGLLVVLLGVGVAISRVLADPELHLTVAWQLPHMQPLELQTLLPGLLMLALPQLPLSIANAVIATQQTAQDLFPDRPLSIRQIGLTYSLTNLILPFFGGVPLCHGCSGLAGHYALGARTGGAVVIYGSLYLVLGLFFGSSVDKLLEIFPLSILGVILLFEAWVLMSFIKDQAPIAENWMITLLVGAIALSVPQGFLVGTLVGTTLYYIGRKMPLQLS</sequence>
<keyword evidence="3" id="KW-1185">Reference proteome</keyword>
<keyword evidence="1" id="KW-0472">Membrane</keyword>
<evidence type="ECO:0000313" key="3">
    <source>
        <dbReference type="Proteomes" id="UP000261812"/>
    </source>
</evidence>
<organism evidence="2 3">
    <name type="scientific">Thermosynechococcus sichuanensis E542</name>
    <dbReference type="NCBI Taxonomy" id="2016101"/>
    <lineage>
        <taxon>Bacteria</taxon>
        <taxon>Bacillati</taxon>
        <taxon>Cyanobacteriota</taxon>
        <taxon>Cyanophyceae</taxon>
        <taxon>Acaryochloridales</taxon>
        <taxon>Thermosynechococcaceae</taxon>
        <taxon>Thermosynechococcus</taxon>
        <taxon>Thermosynechococcus sichuanensis</taxon>
    </lineage>
</organism>
<reference evidence="3" key="1">
    <citation type="submission" date="2018-09" db="EMBL/GenBank/DDBJ databases">
        <title>Complete genome sequence of thermophilic cyanobacteria strain Thermosynechococcus elongatus PKUAC-SCTE542.</title>
        <authorList>
            <person name="Liang Y."/>
            <person name="Tang J."/>
            <person name="Daroch M."/>
        </authorList>
    </citation>
    <scope>NUCLEOTIDE SEQUENCE [LARGE SCALE GENOMIC DNA]</scope>
    <source>
        <strain evidence="3">E542</strain>
    </source>
</reference>
<dbReference type="RefSeq" id="WP_181495302.1">
    <property type="nucleotide sequence ID" value="NZ_CP032152.1"/>
</dbReference>
<feature type="transmembrane region" description="Helical" evidence="1">
    <location>
        <begin position="246"/>
        <end position="264"/>
    </location>
</feature>
<dbReference type="EMBL" id="CP032152">
    <property type="protein sequence ID" value="QLL29569.1"/>
    <property type="molecule type" value="Genomic_DNA"/>
</dbReference>
<dbReference type="PANTHER" id="PTHR31970">
    <property type="match status" value="1"/>
</dbReference>
<name>A0A7D6IN20_9CYAN</name>
<dbReference type="KEGG" id="tsq:D3A95_12625"/>
<protein>
    <submittedName>
        <fullName evidence="2">Transporter</fullName>
    </submittedName>
</protein>
<feature type="transmembrane region" description="Helical" evidence="1">
    <location>
        <begin position="81"/>
        <end position="101"/>
    </location>
</feature>
<dbReference type="Pfam" id="PF16983">
    <property type="entry name" value="MFS_MOT1"/>
    <property type="match status" value="2"/>
</dbReference>
<dbReference type="InterPro" id="IPR031563">
    <property type="entry name" value="MOT1/MOT2"/>
</dbReference>
<accession>A0A7D6IN20</accession>
<dbReference type="GO" id="GO:0015098">
    <property type="term" value="F:molybdate ion transmembrane transporter activity"/>
    <property type="evidence" value="ECO:0007669"/>
    <property type="project" value="InterPro"/>
</dbReference>
<dbReference type="Proteomes" id="UP000261812">
    <property type="component" value="Chromosome"/>
</dbReference>
<proteinExistence type="predicted"/>
<dbReference type="AlphaFoldDB" id="A0A7D6IN20"/>
<gene>
    <name evidence="2" type="ORF">D3A95_12625</name>
</gene>
<keyword evidence="1" id="KW-0812">Transmembrane</keyword>
<feature type="transmembrane region" description="Helical" evidence="1">
    <location>
        <begin position="342"/>
        <end position="370"/>
    </location>
</feature>
<evidence type="ECO:0000256" key="1">
    <source>
        <dbReference type="SAM" id="Phobius"/>
    </source>
</evidence>
<feature type="transmembrane region" description="Helical" evidence="1">
    <location>
        <begin position="41"/>
        <end position="61"/>
    </location>
</feature>
<evidence type="ECO:0000313" key="2">
    <source>
        <dbReference type="EMBL" id="QLL29569.1"/>
    </source>
</evidence>
<dbReference type="PANTHER" id="PTHR31970:SF9">
    <property type="entry name" value="MOLYBDATE TRANSPORTER 2"/>
    <property type="match status" value="1"/>
</dbReference>
<feature type="transmembrane region" description="Helical" evidence="1">
    <location>
        <begin position="139"/>
        <end position="156"/>
    </location>
</feature>
<feature type="transmembrane region" description="Helical" evidence="1">
    <location>
        <begin position="163"/>
        <end position="181"/>
    </location>
</feature>